<dbReference type="GO" id="GO:0009306">
    <property type="term" value="P:protein secretion"/>
    <property type="evidence" value="ECO:0007669"/>
    <property type="project" value="UniProtKB-UniRule"/>
</dbReference>
<evidence type="ECO:0000256" key="1">
    <source>
        <dbReference type="ARBA" id="ARBA00004141"/>
    </source>
</evidence>
<dbReference type="GO" id="GO:0015450">
    <property type="term" value="F:protein-transporting ATPase activity"/>
    <property type="evidence" value="ECO:0007669"/>
    <property type="project" value="UniProtKB-UniRule"/>
</dbReference>
<evidence type="ECO:0000313" key="10">
    <source>
        <dbReference type="EMBL" id="OGM98734.1"/>
    </source>
</evidence>
<keyword evidence="5 9" id="KW-0653">Protein transport</keyword>
<dbReference type="Proteomes" id="UP000177503">
    <property type="component" value="Unassembled WGS sequence"/>
</dbReference>
<keyword evidence="9" id="KW-1003">Cell membrane</keyword>
<gene>
    <name evidence="10" type="ORF">A2736_00150</name>
</gene>
<dbReference type="STRING" id="1802662.A2736_00150"/>
<evidence type="ECO:0000256" key="6">
    <source>
        <dbReference type="ARBA" id="ARBA00022989"/>
    </source>
</evidence>
<evidence type="ECO:0000256" key="4">
    <source>
        <dbReference type="ARBA" id="ARBA00022692"/>
    </source>
</evidence>
<comment type="caution">
    <text evidence="9">Lacks conserved residue(s) required for the propagation of feature annotation.</text>
</comment>
<keyword evidence="3 9" id="KW-0813">Transport</keyword>
<dbReference type="Pfam" id="PF03840">
    <property type="entry name" value="SecG"/>
    <property type="match status" value="1"/>
</dbReference>
<accession>A0A1F8ECZ3</accession>
<dbReference type="NCBIfam" id="TIGR00810">
    <property type="entry name" value="secG"/>
    <property type="match status" value="1"/>
</dbReference>
<reference evidence="10 11" key="1">
    <citation type="journal article" date="2016" name="Nat. Commun.">
        <title>Thousands of microbial genomes shed light on interconnected biogeochemical processes in an aquifer system.</title>
        <authorList>
            <person name="Anantharaman K."/>
            <person name="Brown C.T."/>
            <person name="Hug L.A."/>
            <person name="Sharon I."/>
            <person name="Castelle C.J."/>
            <person name="Probst A.J."/>
            <person name="Thomas B.C."/>
            <person name="Singh A."/>
            <person name="Wilkins M.J."/>
            <person name="Karaoz U."/>
            <person name="Brodie E.L."/>
            <person name="Williams K.H."/>
            <person name="Hubbard S.S."/>
            <person name="Banfield J.F."/>
        </authorList>
    </citation>
    <scope>NUCLEOTIDE SEQUENCE [LARGE SCALE GENOMIC DNA]</scope>
</reference>
<keyword evidence="7 9" id="KW-0811">Translocation</keyword>
<keyword evidence="6 9" id="KW-1133">Transmembrane helix</keyword>
<organism evidence="10 11">
    <name type="scientific">Candidatus Yanofskybacteria bacterium RIFCSPHIGHO2_01_FULL_41_27</name>
    <dbReference type="NCBI Taxonomy" id="1802662"/>
    <lineage>
        <taxon>Bacteria</taxon>
        <taxon>Candidatus Yanofskyibacteriota</taxon>
    </lineage>
</organism>
<protein>
    <recommendedName>
        <fullName evidence="9">Protein-export membrane protein SecG</fullName>
    </recommendedName>
</protein>
<keyword evidence="8 9" id="KW-0472">Membrane</keyword>
<dbReference type="EMBL" id="MGJC01000042">
    <property type="protein sequence ID" value="OGM98734.1"/>
    <property type="molecule type" value="Genomic_DNA"/>
</dbReference>
<feature type="transmembrane region" description="Helical" evidence="9">
    <location>
        <begin position="46"/>
        <end position="68"/>
    </location>
</feature>
<comment type="subcellular location">
    <subcellularLocation>
        <location evidence="9">Cell membrane</location>
        <topology evidence="9">Multi-pass membrane protein</topology>
    </subcellularLocation>
    <subcellularLocation>
        <location evidence="1">Membrane</location>
        <topology evidence="1">Multi-pass membrane protein</topology>
    </subcellularLocation>
</comment>
<proteinExistence type="inferred from homology"/>
<dbReference type="GO" id="GO:0005886">
    <property type="term" value="C:plasma membrane"/>
    <property type="evidence" value="ECO:0007669"/>
    <property type="project" value="UniProtKB-SubCell"/>
</dbReference>
<evidence type="ECO:0000313" key="11">
    <source>
        <dbReference type="Proteomes" id="UP000177503"/>
    </source>
</evidence>
<keyword evidence="4 9" id="KW-0812">Transmembrane</keyword>
<dbReference type="AlphaFoldDB" id="A0A1F8ECZ3"/>
<comment type="similarity">
    <text evidence="2 9">Belongs to the SecG family.</text>
</comment>
<sequence length="69" mass="7493">MITYIQIGLALLVAIAILLQQRGTGLSSMFGGNSLEYSTKRGAEKIIFYATIVFVVAFLVVSVLRILLS</sequence>
<evidence type="ECO:0000256" key="9">
    <source>
        <dbReference type="RuleBase" id="RU365087"/>
    </source>
</evidence>
<evidence type="ECO:0000256" key="7">
    <source>
        <dbReference type="ARBA" id="ARBA00023010"/>
    </source>
</evidence>
<evidence type="ECO:0000256" key="2">
    <source>
        <dbReference type="ARBA" id="ARBA00008445"/>
    </source>
</evidence>
<evidence type="ECO:0000256" key="5">
    <source>
        <dbReference type="ARBA" id="ARBA00022927"/>
    </source>
</evidence>
<evidence type="ECO:0000256" key="3">
    <source>
        <dbReference type="ARBA" id="ARBA00022448"/>
    </source>
</evidence>
<evidence type="ECO:0000256" key="8">
    <source>
        <dbReference type="ARBA" id="ARBA00023136"/>
    </source>
</evidence>
<comment type="function">
    <text evidence="9">Involved in protein export. Participates in an early event of protein translocation.</text>
</comment>
<name>A0A1F8ECZ3_9BACT</name>
<comment type="caution">
    <text evidence="10">The sequence shown here is derived from an EMBL/GenBank/DDBJ whole genome shotgun (WGS) entry which is preliminary data.</text>
</comment>
<dbReference type="InterPro" id="IPR004692">
    <property type="entry name" value="SecG"/>
</dbReference>